<dbReference type="AlphaFoldDB" id="A0A5A7RJ11"/>
<evidence type="ECO:0000256" key="1">
    <source>
        <dbReference type="SAM" id="SignalP"/>
    </source>
</evidence>
<accession>A0A5A7RJ11</accession>
<evidence type="ECO:0000313" key="2">
    <source>
        <dbReference type="EMBL" id="GER57154.1"/>
    </source>
</evidence>
<keyword evidence="3" id="KW-1185">Reference proteome</keyword>
<reference evidence="3" key="1">
    <citation type="journal article" date="2019" name="Curr. Biol.">
        <title>Genome Sequence of Striga asiatica Provides Insight into the Evolution of Plant Parasitism.</title>
        <authorList>
            <person name="Yoshida S."/>
            <person name="Kim S."/>
            <person name="Wafula E.K."/>
            <person name="Tanskanen J."/>
            <person name="Kim Y.M."/>
            <person name="Honaas L."/>
            <person name="Yang Z."/>
            <person name="Spallek T."/>
            <person name="Conn C.E."/>
            <person name="Ichihashi Y."/>
            <person name="Cheong K."/>
            <person name="Cui S."/>
            <person name="Der J.P."/>
            <person name="Gundlach H."/>
            <person name="Jiao Y."/>
            <person name="Hori C."/>
            <person name="Ishida J.K."/>
            <person name="Kasahara H."/>
            <person name="Kiba T."/>
            <person name="Kim M.S."/>
            <person name="Koo N."/>
            <person name="Laohavisit A."/>
            <person name="Lee Y.H."/>
            <person name="Lumba S."/>
            <person name="McCourt P."/>
            <person name="Mortimer J.C."/>
            <person name="Mutuku J.M."/>
            <person name="Nomura T."/>
            <person name="Sasaki-Sekimoto Y."/>
            <person name="Seto Y."/>
            <person name="Wang Y."/>
            <person name="Wakatake T."/>
            <person name="Sakakibara H."/>
            <person name="Demura T."/>
            <person name="Yamaguchi S."/>
            <person name="Yoneyama K."/>
            <person name="Manabe R.I."/>
            <person name="Nelson D.C."/>
            <person name="Schulman A.H."/>
            <person name="Timko M.P."/>
            <person name="dePamphilis C.W."/>
            <person name="Choi D."/>
            <person name="Shirasu K."/>
        </authorList>
    </citation>
    <scope>NUCLEOTIDE SEQUENCE [LARGE SCALE GENOMIC DNA]</scope>
    <source>
        <strain evidence="3">cv. UVA1</strain>
    </source>
</reference>
<protein>
    <submittedName>
        <fullName evidence="2">Ferredoxin--NADP reductase</fullName>
    </submittedName>
</protein>
<name>A0A5A7RJ11_STRAF</name>
<dbReference type="EMBL" id="BKCP01013181">
    <property type="protein sequence ID" value="GER57154.1"/>
    <property type="molecule type" value="Genomic_DNA"/>
</dbReference>
<dbReference type="Proteomes" id="UP000325081">
    <property type="component" value="Unassembled WGS sequence"/>
</dbReference>
<evidence type="ECO:0000313" key="3">
    <source>
        <dbReference type="Proteomes" id="UP000325081"/>
    </source>
</evidence>
<sequence>MSPRSTLGSRAAFLLLLSHFHLTQLKFFSPPSVSLLPPFSSSVDLSFCWTKVTSAFSGAAFSTFASTFSSVEWGPTRGSSNILGFFFIVFLLRLVWRRHHQIQILTTSGSALRILAVVRYFPGVACGVHTLCLEPIVDQKIGVEQKVRWEQVLVLQLDDLSLFFGVFPWAGCADGWGGLFGRKTADGLWQRRRNGCKWGTYRVEEYTIGSGEIKDRNNIR</sequence>
<comment type="caution">
    <text evidence="2">The sequence shown here is derived from an EMBL/GenBank/DDBJ whole genome shotgun (WGS) entry which is preliminary data.</text>
</comment>
<organism evidence="2 3">
    <name type="scientific">Striga asiatica</name>
    <name type="common">Asiatic witchweed</name>
    <name type="synonym">Buchnera asiatica</name>
    <dbReference type="NCBI Taxonomy" id="4170"/>
    <lineage>
        <taxon>Eukaryota</taxon>
        <taxon>Viridiplantae</taxon>
        <taxon>Streptophyta</taxon>
        <taxon>Embryophyta</taxon>
        <taxon>Tracheophyta</taxon>
        <taxon>Spermatophyta</taxon>
        <taxon>Magnoliopsida</taxon>
        <taxon>eudicotyledons</taxon>
        <taxon>Gunneridae</taxon>
        <taxon>Pentapetalae</taxon>
        <taxon>asterids</taxon>
        <taxon>lamiids</taxon>
        <taxon>Lamiales</taxon>
        <taxon>Orobanchaceae</taxon>
        <taxon>Buchnereae</taxon>
        <taxon>Striga</taxon>
    </lineage>
</organism>
<feature type="signal peptide" evidence="1">
    <location>
        <begin position="1"/>
        <end position="25"/>
    </location>
</feature>
<feature type="chain" id="PRO_5023044720" evidence="1">
    <location>
        <begin position="26"/>
        <end position="220"/>
    </location>
</feature>
<keyword evidence="1" id="KW-0732">Signal</keyword>
<gene>
    <name evidence="2" type="ORF">STAS_34961</name>
</gene>
<proteinExistence type="predicted"/>